<proteinExistence type="predicted"/>
<reference evidence="2 3" key="1">
    <citation type="submission" date="2015-09" db="EMBL/GenBank/DDBJ databases">
        <title>Genome announcement of multiple Pseudomonas syringae strains.</title>
        <authorList>
            <person name="Thakur S."/>
            <person name="Wang P.W."/>
            <person name="Gong Y."/>
            <person name="Weir B.S."/>
            <person name="Guttman D.S."/>
        </authorList>
    </citation>
    <scope>NUCLEOTIDE SEQUENCE [LARGE SCALE GENOMIC DNA]</scope>
    <source>
        <strain evidence="2 3">ICMP2740</strain>
    </source>
</reference>
<sequence length="356" mass="38810">MRKLLDPQTGSEVQARDTRGGDFFYRFHYQLQMPYPWGRWLATSAAMVMPASILSQYDTVQAFYREAYPTPEMLKREGKPAPLVALAPLVNAANAKWDSGQVGRVIVNNPGDSTATVLLTRDDKGSIVPDRGGALTFSGASGALLNEVPERPVALLISSGMYGLHVGHFAEPLLRWMYFIFGVAGTAMIGTGLVMWLGKRQLKHAKTGVLPLELRLVEVLNIASMPGLMIAVASFFWANRLLPSGFTGRADWEVSVFFTCWALSVVHALVRKGRSAWREQLGLGAVLFAGLPLLDLLTSGRYLLGSLMSGSWVMTAFDLTALVTGLFLGWAALKFKALPAAETARVALQAIPRESH</sequence>
<feature type="transmembrane region" description="Helical" evidence="1">
    <location>
        <begin position="310"/>
        <end position="333"/>
    </location>
</feature>
<dbReference type="PANTHER" id="PTHR34219:SF4">
    <property type="entry name" value="PEPSY DOMAIN-CONTAINING PROTEIN"/>
    <property type="match status" value="1"/>
</dbReference>
<feature type="transmembrane region" description="Helical" evidence="1">
    <location>
        <begin position="250"/>
        <end position="270"/>
    </location>
</feature>
<dbReference type="Proteomes" id="UP000050396">
    <property type="component" value="Unassembled WGS sequence"/>
</dbReference>
<keyword evidence="1" id="KW-1133">Transmembrane helix</keyword>
<evidence type="ECO:0000256" key="1">
    <source>
        <dbReference type="SAM" id="Phobius"/>
    </source>
</evidence>
<evidence type="ECO:0000313" key="3">
    <source>
        <dbReference type="Proteomes" id="UP000050396"/>
    </source>
</evidence>
<name>A0ABD4BE02_PSESH</name>
<feature type="transmembrane region" description="Helical" evidence="1">
    <location>
        <begin position="176"/>
        <end position="198"/>
    </location>
</feature>
<organism evidence="2 3">
    <name type="scientific">Pseudomonas savastanoi pv. phaseolicola</name>
    <name type="common">Pseudomonas syringae pv. phaseolicola</name>
    <dbReference type="NCBI Taxonomy" id="319"/>
    <lineage>
        <taxon>Bacteria</taxon>
        <taxon>Pseudomonadati</taxon>
        <taxon>Pseudomonadota</taxon>
        <taxon>Gammaproteobacteria</taxon>
        <taxon>Pseudomonadales</taxon>
        <taxon>Pseudomonadaceae</taxon>
        <taxon>Pseudomonas</taxon>
    </lineage>
</organism>
<dbReference type="AlphaFoldDB" id="A0ABD4BE02"/>
<feature type="transmembrane region" description="Helical" evidence="1">
    <location>
        <begin position="219"/>
        <end position="238"/>
    </location>
</feature>
<dbReference type="InterPro" id="IPR005625">
    <property type="entry name" value="PepSY-ass_TM"/>
</dbReference>
<keyword evidence="1" id="KW-0472">Membrane</keyword>
<evidence type="ECO:0008006" key="4">
    <source>
        <dbReference type="Google" id="ProtNLM"/>
    </source>
</evidence>
<accession>A0ABD4BE02</accession>
<protein>
    <recommendedName>
        <fullName evidence="4">Iron-regulated membrane protein</fullName>
    </recommendedName>
</protein>
<evidence type="ECO:0000313" key="2">
    <source>
        <dbReference type="EMBL" id="KPY14793.1"/>
    </source>
</evidence>
<gene>
    <name evidence="2" type="ORF">ALO55_02236</name>
</gene>
<comment type="caution">
    <text evidence="2">The sequence shown here is derived from an EMBL/GenBank/DDBJ whole genome shotgun (WGS) entry which is preliminary data.</text>
</comment>
<dbReference type="PANTHER" id="PTHR34219">
    <property type="entry name" value="IRON-REGULATED INNER MEMBRANE PROTEIN-RELATED"/>
    <property type="match status" value="1"/>
</dbReference>
<keyword evidence="1" id="KW-0812">Transmembrane</keyword>
<dbReference type="Pfam" id="PF03929">
    <property type="entry name" value="PepSY_TM"/>
    <property type="match status" value="2"/>
</dbReference>
<dbReference type="EMBL" id="LJQZ01000179">
    <property type="protein sequence ID" value="KPY14793.1"/>
    <property type="molecule type" value="Genomic_DNA"/>
</dbReference>
<feature type="transmembrane region" description="Helical" evidence="1">
    <location>
        <begin position="282"/>
        <end position="304"/>
    </location>
</feature>